<feature type="domain" description="Pectinesterase catalytic" evidence="5">
    <location>
        <begin position="30"/>
        <end position="318"/>
    </location>
</feature>
<dbReference type="Gene3D" id="2.160.20.10">
    <property type="entry name" value="Single-stranded right-handed beta-helix, Pectin lyase-like"/>
    <property type="match status" value="1"/>
</dbReference>
<dbReference type="PANTHER" id="PTHR31321:SF57">
    <property type="entry name" value="PECTINESTERASE 53-RELATED"/>
    <property type="match status" value="1"/>
</dbReference>
<dbReference type="InterPro" id="IPR026444">
    <property type="entry name" value="Secre_tail"/>
</dbReference>
<dbReference type="PANTHER" id="PTHR31321">
    <property type="entry name" value="ACYL-COA THIOESTER HYDROLASE YBHC-RELATED"/>
    <property type="match status" value="1"/>
</dbReference>
<dbReference type="Proteomes" id="UP000183947">
    <property type="component" value="Unassembled WGS sequence"/>
</dbReference>
<accession>A0A1M6RIF2</accession>
<keyword evidence="3" id="KW-0063">Aspartyl esterase</keyword>
<name>A0A1M6RIF2_9BACT</name>
<dbReference type="GO" id="GO:0030599">
    <property type="term" value="F:pectinesterase activity"/>
    <property type="evidence" value="ECO:0007669"/>
    <property type="project" value="InterPro"/>
</dbReference>
<feature type="domain" description="Secretion system C-terminal sorting" evidence="6">
    <location>
        <begin position="1028"/>
        <end position="1100"/>
    </location>
</feature>
<sequence length="1103" mass="113714">MSQTFTLKGWLMTCCVMLLSVLGSRAFAYDVVVAKDGTGNFTTVQAAINAAPTNRTAVYTIFIKNGRYKEKIAVPSNKPFLQLVGESVANTILTYDDGASTPTPGGGTLGTQNSASFSISADDFSALNITFENTFGDGSQAVAVLVNADRAAFKNCRFLGNQDTLYTKGNGTPRHYFRDCYIDGNVDFIFGSSVALFENCVVYAKARTTTGSSFITAANTPAGQTYGYVFKKTKLPANTGGTLYYLGRPWQNSTGSSPLSNNKTVFISSTVGANLLQPAGWVTWDAGTNTSLITYAEFRSRYYSGNLLPTAARVSWSQQLTPADTAIYSRSAMFGTWDPCAVATGLCTSTTPDIAVSNLRAVKGATQASISWNISWAMDQIKYELFRSADNTTFSKVYEVTAATDSLVNFQTTDALPAAGTAYYYYVRASKAGLATHTTETIQVSSIQTLAVTGTLGAFTQYAGTPSATQSYSLSGANLTGNVTVTPPAGYEVSANGGTNWYTSTTPLVLTPANNTLAATAISVRLNAAAAGTYAGNITHTSTNATAVTVAVTGSRVTGSAPVSAPLQWWPMKVNNQDSVAVRSAGVTPSTSVLRNLYVSNGTTVPAIRAYSNTFGQAFGTTANGDGSWGTAAGGPGGNLSRRFYEQFTVTAAAGQTIRIDSLLLTSAFYNTSSNTKLAVVYSRSGFVSDSSDVIGGRGPAGGLLSTANGAFATPILLANQTSGPTNTYRLVFNSAGVTLTAGQTLTFRLYFSCGSSSPGRYALLKNVLVRGENTTPVACNAAFTYAATSYCQSGTNPTPTITGTSGGTFTSAAGLSLNATTGEINLAASTAGTYTITYANSATCNATTTVTITAPATASFAYAATASYCAGSTGTVAAALAAGATAGTFSSSAGLTLNASTGEINLATSTAGTYTVTNTVAAAGGCVAVTSTATITINATPVRPTVTPVYNGATTTLSSSSATGNQWYLNGVAIAGATSQTYVVNSAAQFGSYTVVTTGAGGCTSAASLPLIVSSSAKPLAGSSLNVYPNPTLDGRVTLELTGYRNAVQLTVLNALGQAVQTRTVPASQTRQALDLSALPAGVYMLRATTEGGTDMRRIVRH</sequence>
<evidence type="ECO:0000256" key="4">
    <source>
        <dbReference type="SAM" id="SignalP"/>
    </source>
</evidence>
<proteinExistence type="inferred from homology"/>
<evidence type="ECO:0000256" key="2">
    <source>
        <dbReference type="ARBA" id="ARBA00022801"/>
    </source>
</evidence>
<evidence type="ECO:0000259" key="6">
    <source>
        <dbReference type="Pfam" id="PF18962"/>
    </source>
</evidence>
<dbReference type="SUPFAM" id="SSF51126">
    <property type="entry name" value="Pectin lyase-like"/>
    <property type="match status" value="1"/>
</dbReference>
<evidence type="ECO:0000256" key="3">
    <source>
        <dbReference type="ARBA" id="ARBA00023085"/>
    </source>
</evidence>
<keyword evidence="4" id="KW-0732">Signal</keyword>
<dbReference type="InterPro" id="IPR013783">
    <property type="entry name" value="Ig-like_fold"/>
</dbReference>
<dbReference type="InterPro" id="IPR011050">
    <property type="entry name" value="Pectin_lyase_fold/virulence"/>
</dbReference>
<dbReference type="STRING" id="1121959.SAMN02746009_00718"/>
<dbReference type="AlphaFoldDB" id="A0A1M6RIF2"/>
<dbReference type="GO" id="GO:0009279">
    <property type="term" value="C:cell outer membrane"/>
    <property type="evidence" value="ECO:0007669"/>
    <property type="project" value="TreeGrafter"/>
</dbReference>
<protein>
    <submittedName>
        <fullName evidence="7">Pectinesterase</fullName>
    </submittedName>
</protein>
<dbReference type="Pfam" id="PF18962">
    <property type="entry name" value="Por_Secre_tail"/>
    <property type="match status" value="1"/>
</dbReference>
<evidence type="ECO:0000313" key="8">
    <source>
        <dbReference type="Proteomes" id="UP000183947"/>
    </source>
</evidence>
<dbReference type="NCBIfam" id="TIGR04183">
    <property type="entry name" value="Por_Secre_tail"/>
    <property type="match status" value="1"/>
</dbReference>
<gene>
    <name evidence="7" type="ORF">SAMN02746009_00718</name>
</gene>
<dbReference type="InterPro" id="IPR000070">
    <property type="entry name" value="Pectinesterase_cat"/>
</dbReference>
<evidence type="ECO:0000256" key="1">
    <source>
        <dbReference type="ARBA" id="ARBA00008891"/>
    </source>
</evidence>
<dbReference type="InterPro" id="IPR012334">
    <property type="entry name" value="Pectin_lyas_fold"/>
</dbReference>
<dbReference type="OrthoDB" id="9804686at2"/>
<comment type="similarity">
    <text evidence="1">Belongs to the pectinesterase family.</text>
</comment>
<dbReference type="EMBL" id="FRAS01000002">
    <property type="protein sequence ID" value="SHK32210.1"/>
    <property type="molecule type" value="Genomic_DNA"/>
</dbReference>
<keyword evidence="8" id="KW-1185">Reference proteome</keyword>
<evidence type="ECO:0000259" key="5">
    <source>
        <dbReference type="Pfam" id="PF01095"/>
    </source>
</evidence>
<dbReference type="Gene3D" id="2.60.40.10">
    <property type="entry name" value="Immunoglobulins"/>
    <property type="match status" value="2"/>
</dbReference>
<organism evidence="7 8">
    <name type="scientific">Hymenobacter psychrotolerans DSM 18569</name>
    <dbReference type="NCBI Taxonomy" id="1121959"/>
    <lineage>
        <taxon>Bacteria</taxon>
        <taxon>Pseudomonadati</taxon>
        <taxon>Bacteroidota</taxon>
        <taxon>Cytophagia</taxon>
        <taxon>Cytophagales</taxon>
        <taxon>Hymenobacteraceae</taxon>
        <taxon>Hymenobacter</taxon>
    </lineage>
</organism>
<dbReference type="Pfam" id="PF01095">
    <property type="entry name" value="Pectinesterase"/>
    <property type="match status" value="1"/>
</dbReference>
<feature type="chain" id="PRO_5012545305" evidence="4">
    <location>
        <begin position="29"/>
        <end position="1103"/>
    </location>
</feature>
<dbReference type="GO" id="GO:0042545">
    <property type="term" value="P:cell wall modification"/>
    <property type="evidence" value="ECO:0007669"/>
    <property type="project" value="InterPro"/>
</dbReference>
<keyword evidence="2" id="KW-0378">Hydrolase</keyword>
<evidence type="ECO:0000313" key="7">
    <source>
        <dbReference type="EMBL" id="SHK32210.1"/>
    </source>
</evidence>
<dbReference type="RefSeq" id="WP_084548787.1">
    <property type="nucleotide sequence ID" value="NZ_FRAS01000002.1"/>
</dbReference>
<reference evidence="8" key="1">
    <citation type="submission" date="2016-11" db="EMBL/GenBank/DDBJ databases">
        <authorList>
            <person name="Varghese N."/>
            <person name="Submissions S."/>
        </authorList>
    </citation>
    <scope>NUCLEOTIDE SEQUENCE [LARGE SCALE GENOMIC DNA]</scope>
    <source>
        <strain evidence="8">DSM 18569</strain>
    </source>
</reference>
<feature type="signal peptide" evidence="4">
    <location>
        <begin position="1"/>
        <end position="28"/>
    </location>
</feature>